<gene>
    <name evidence="1" type="ORF">HINF_LOCUS258</name>
</gene>
<accession>A0ABP1GGB6</accession>
<dbReference type="EMBL" id="CAXDID020000001">
    <property type="protein sequence ID" value="CAL5970318.1"/>
    <property type="molecule type" value="Genomic_DNA"/>
</dbReference>
<comment type="caution">
    <text evidence="1">The sequence shown here is derived from an EMBL/GenBank/DDBJ whole genome shotgun (WGS) entry which is preliminary data.</text>
</comment>
<protein>
    <submittedName>
        <fullName evidence="1">Hypothetical_protein</fullName>
    </submittedName>
</protein>
<keyword evidence="2" id="KW-1185">Reference proteome</keyword>
<sequence>MDKKQADQKQTVVEQAADETKQEEDIFTQKVQKRKQLPTQLKQQVIKAYEQNLLQNKGKARKLTLEMFSEVNLTIKQIENAMKHKSKIMLQKDNLQQTRIRPKQSYYKTIEKNLIQLIKKNVFVSEFDIQNWIIQIQKSLPKNHPDKKRKCSHGYIRKLIERNNFQNVVVFFDQRYTSNYNEYIVDQNLAETAKDLLKPVHEFTFKIEGW</sequence>
<evidence type="ECO:0000313" key="2">
    <source>
        <dbReference type="Proteomes" id="UP001642409"/>
    </source>
</evidence>
<proteinExistence type="predicted"/>
<dbReference type="Proteomes" id="UP001642409">
    <property type="component" value="Unassembled WGS sequence"/>
</dbReference>
<reference evidence="1 2" key="1">
    <citation type="submission" date="2024-07" db="EMBL/GenBank/DDBJ databases">
        <authorList>
            <person name="Akdeniz Z."/>
        </authorList>
    </citation>
    <scope>NUCLEOTIDE SEQUENCE [LARGE SCALE GENOMIC DNA]</scope>
</reference>
<organism evidence="1 2">
    <name type="scientific">Hexamita inflata</name>
    <dbReference type="NCBI Taxonomy" id="28002"/>
    <lineage>
        <taxon>Eukaryota</taxon>
        <taxon>Metamonada</taxon>
        <taxon>Diplomonadida</taxon>
        <taxon>Hexamitidae</taxon>
        <taxon>Hexamitinae</taxon>
        <taxon>Hexamita</taxon>
    </lineage>
</organism>
<evidence type="ECO:0000313" key="1">
    <source>
        <dbReference type="EMBL" id="CAL5970318.1"/>
    </source>
</evidence>
<name>A0ABP1GGB6_9EUKA</name>